<dbReference type="GO" id="GO:0030497">
    <property type="term" value="P:fatty acid elongation"/>
    <property type="evidence" value="ECO:0007669"/>
    <property type="project" value="TreeGrafter"/>
</dbReference>
<comment type="similarity">
    <text evidence="1">Belongs to the short-chain dehydrogenases/reductases (SDR) family.</text>
</comment>
<dbReference type="EMBL" id="JACFXV010000067">
    <property type="protein sequence ID" value="MBA5779442.1"/>
    <property type="molecule type" value="Genomic_DNA"/>
</dbReference>
<dbReference type="PRINTS" id="PR00080">
    <property type="entry name" value="SDRFAMILY"/>
</dbReference>
<dbReference type="PANTHER" id="PTHR42760">
    <property type="entry name" value="SHORT-CHAIN DEHYDROGENASES/REDUCTASES FAMILY MEMBER"/>
    <property type="match status" value="1"/>
</dbReference>
<dbReference type="Pfam" id="PF13561">
    <property type="entry name" value="adh_short_C2"/>
    <property type="match status" value="1"/>
</dbReference>
<evidence type="ECO:0000256" key="1">
    <source>
        <dbReference type="ARBA" id="ARBA00006484"/>
    </source>
</evidence>
<dbReference type="PRINTS" id="PR00081">
    <property type="entry name" value="GDHRDH"/>
</dbReference>
<dbReference type="Gene3D" id="3.40.50.720">
    <property type="entry name" value="NAD(P)-binding Rossmann-like Domain"/>
    <property type="match status" value="1"/>
</dbReference>
<organism evidence="2 3">
    <name type="scientific">Stappia albiluteola</name>
    <dbReference type="NCBI Taxonomy" id="2758565"/>
    <lineage>
        <taxon>Bacteria</taxon>
        <taxon>Pseudomonadati</taxon>
        <taxon>Pseudomonadota</taxon>
        <taxon>Alphaproteobacteria</taxon>
        <taxon>Hyphomicrobiales</taxon>
        <taxon>Stappiaceae</taxon>
        <taxon>Stappia</taxon>
    </lineage>
</organism>
<accession>A0A839AKP6</accession>
<dbReference type="AlphaFoldDB" id="A0A839AKP6"/>
<protein>
    <submittedName>
        <fullName evidence="2">SDR family oxidoreductase</fullName>
    </submittedName>
</protein>
<dbReference type="PROSITE" id="PS00061">
    <property type="entry name" value="ADH_SHORT"/>
    <property type="match status" value="1"/>
</dbReference>
<evidence type="ECO:0000313" key="2">
    <source>
        <dbReference type="EMBL" id="MBA5779442.1"/>
    </source>
</evidence>
<sequence>MSRVCIVTGGTRGIGAGVARTLAAKGWQVVATGVSREEVEGFLAGLDADLRNSVTARVLDVTNDLDVRNFFADQARVDGLVNCAGILRRGEEYDLEVFRQVVEVNLTGTMRMCVAAHPFLAETGGAIVNTASMLSYFGGPQVPAYSASKGGVAQLTKALAVKWAADGIRVNAVAPGWIETEMTRGLREDKAREAGILSRTPLGRWGQAGEVGALVAWLLSEEASFVSGAIYPVDGGYAAA</sequence>
<comment type="caution">
    <text evidence="2">The sequence shown here is derived from an EMBL/GenBank/DDBJ whole genome shotgun (WGS) entry which is preliminary data.</text>
</comment>
<dbReference type="GO" id="GO:0016616">
    <property type="term" value="F:oxidoreductase activity, acting on the CH-OH group of donors, NAD or NADP as acceptor"/>
    <property type="evidence" value="ECO:0007669"/>
    <property type="project" value="TreeGrafter"/>
</dbReference>
<reference evidence="2 3" key="1">
    <citation type="submission" date="2020-07" db="EMBL/GenBank/DDBJ databases">
        <title>Stappia sp., F7233, whole genome shotgun sequencing project.</title>
        <authorList>
            <person name="Jiang S."/>
            <person name="Liu Z.W."/>
            <person name="Du Z.J."/>
        </authorList>
    </citation>
    <scope>NUCLEOTIDE SEQUENCE [LARGE SCALE GENOMIC DNA]</scope>
    <source>
        <strain evidence="2 3">F7233</strain>
    </source>
</reference>
<dbReference type="FunFam" id="3.40.50.720:FF:000084">
    <property type="entry name" value="Short-chain dehydrogenase reductase"/>
    <property type="match status" value="1"/>
</dbReference>
<evidence type="ECO:0000313" key="3">
    <source>
        <dbReference type="Proteomes" id="UP000541109"/>
    </source>
</evidence>
<keyword evidence="3" id="KW-1185">Reference proteome</keyword>
<proteinExistence type="inferred from homology"/>
<dbReference type="PANTHER" id="PTHR42760:SF40">
    <property type="entry name" value="3-OXOACYL-[ACYL-CARRIER-PROTEIN] REDUCTASE, CHLOROPLASTIC"/>
    <property type="match status" value="1"/>
</dbReference>
<dbReference type="InterPro" id="IPR036291">
    <property type="entry name" value="NAD(P)-bd_dom_sf"/>
</dbReference>
<gene>
    <name evidence="2" type="ORF">H2509_20110</name>
</gene>
<dbReference type="InterPro" id="IPR002347">
    <property type="entry name" value="SDR_fam"/>
</dbReference>
<dbReference type="Proteomes" id="UP000541109">
    <property type="component" value="Unassembled WGS sequence"/>
</dbReference>
<dbReference type="RefSeq" id="WP_182168261.1">
    <property type="nucleotide sequence ID" value="NZ_JACFXV010000067.1"/>
</dbReference>
<dbReference type="InterPro" id="IPR020904">
    <property type="entry name" value="Sc_DH/Rdtase_CS"/>
</dbReference>
<name>A0A839AKP6_9HYPH</name>
<dbReference type="SUPFAM" id="SSF51735">
    <property type="entry name" value="NAD(P)-binding Rossmann-fold domains"/>
    <property type="match status" value="1"/>
</dbReference>